<feature type="domain" description="Chorismate mutase" evidence="3">
    <location>
        <begin position="268"/>
        <end position="359"/>
    </location>
</feature>
<dbReference type="Pfam" id="PF01817">
    <property type="entry name" value="CM_2"/>
    <property type="match status" value="1"/>
</dbReference>
<dbReference type="PROSITE" id="PS51168">
    <property type="entry name" value="CHORISMATE_MUT_2"/>
    <property type="match status" value="1"/>
</dbReference>
<dbReference type="SMART" id="SM00830">
    <property type="entry name" value="CM_2"/>
    <property type="match status" value="1"/>
</dbReference>
<keyword evidence="2" id="KW-0808">Transferase</keyword>
<dbReference type="PANTHER" id="PTHR43018:SF1">
    <property type="entry name" value="PROTEIN AROA(G)"/>
    <property type="match status" value="1"/>
</dbReference>
<dbReference type="Gene3D" id="3.20.20.70">
    <property type="entry name" value="Aldolase class I"/>
    <property type="match status" value="1"/>
</dbReference>
<name>A0A1G9KAQ9_9BACT</name>
<reference evidence="5" key="1">
    <citation type="submission" date="2016-10" db="EMBL/GenBank/DDBJ databases">
        <authorList>
            <person name="Varghese N."/>
            <person name="Submissions S."/>
        </authorList>
    </citation>
    <scope>NUCLEOTIDE SEQUENCE [LARGE SCALE GENOMIC DNA]</scope>
    <source>
        <strain evidence="5">DSM 16995</strain>
    </source>
</reference>
<sequence>MSVQLDIDGIDSWGFKHEGPFIIAGPCSAETREQVLETARGVAKTGAHMLRAGIWKPRTRPNCFEGMGEEGLKWLVEAREETGMPISTETATPEHVELCLKYNVDLIWVGARTTVNPFAVQALADSLKGTDIPVLVKNPINPDVELWIGALERLNKAGVRKLGAIHRGFSSAKVTELRNAPNWRIFIELRRRCEGLPIICDPSHLCGKRALIPAVAQKALDLLFDGLMIESHIDPDKALSDSKQQFTPEDLGKVIAGLQVRHPAVEDEDFIHAVEKKRIRLDEIDESIVEFLAERMAIGRTIGTLKKEKGIALLQPAQWKKTVEKRTREGVARGMDEHFMLRIFQYIHEESLRQQESTFAGDK</sequence>
<proteinExistence type="predicted"/>
<evidence type="ECO:0000256" key="1">
    <source>
        <dbReference type="ARBA" id="ARBA00012404"/>
    </source>
</evidence>
<dbReference type="EC" id="5.4.99.5" evidence="1"/>
<gene>
    <name evidence="4" type="ORF">SAMN05660337_3003</name>
</gene>
<dbReference type="Gene3D" id="1.20.59.10">
    <property type="entry name" value="Chorismate mutase"/>
    <property type="match status" value="1"/>
</dbReference>
<dbReference type="InterPro" id="IPR002701">
    <property type="entry name" value="CM_II_prokaryot"/>
</dbReference>
<dbReference type="Pfam" id="PF00793">
    <property type="entry name" value="DAHP_synth_1"/>
    <property type="match status" value="1"/>
</dbReference>
<evidence type="ECO:0000313" key="4">
    <source>
        <dbReference type="EMBL" id="SDL46656.1"/>
    </source>
</evidence>
<dbReference type="SUPFAM" id="SSF51569">
    <property type="entry name" value="Aldolase"/>
    <property type="match status" value="1"/>
</dbReference>
<organism evidence="4 5">
    <name type="scientific">Maridesulfovibrio ferrireducens</name>
    <dbReference type="NCBI Taxonomy" id="246191"/>
    <lineage>
        <taxon>Bacteria</taxon>
        <taxon>Pseudomonadati</taxon>
        <taxon>Thermodesulfobacteriota</taxon>
        <taxon>Desulfovibrionia</taxon>
        <taxon>Desulfovibrionales</taxon>
        <taxon>Desulfovibrionaceae</taxon>
        <taxon>Maridesulfovibrio</taxon>
    </lineage>
</organism>
<dbReference type="AlphaFoldDB" id="A0A1G9KAQ9"/>
<protein>
    <recommendedName>
        <fullName evidence="1">chorismate mutase</fullName>
        <ecNumber evidence="1">5.4.99.5</ecNumber>
    </recommendedName>
</protein>
<evidence type="ECO:0000256" key="2">
    <source>
        <dbReference type="ARBA" id="ARBA00022679"/>
    </source>
</evidence>
<dbReference type="GO" id="GO:0046417">
    <property type="term" value="P:chorismate metabolic process"/>
    <property type="evidence" value="ECO:0007669"/>
    <property type="project" value="InterPro"/>
</dbReference>
<dbReference type="GO" id="GO:0004106">
    <property type="term" value="F:chorismate mutase activity"/>
    <property type="evidence" value="ECO:0007669"/>
    <property type="project" value="UniProtKB-EC"/>
</dbReference>
<dbReference type="InterPro" id="IPR052899">
    <property type="entry name" value="Class-I_DAHP_synthase"/>
</dbReference>
<dbReference type="RefSeq" id="WP_092162552.1">
    <property type="nucleotide sequence ID" value="NZ_FNGA01000005.1"/>
</dbReference>
<accession>A0A1G9KAQ9</accession>
<evidence type="ECO:0000313" key="5">
    <source>
        <dbReference type="Proteomes" id="UP000199053"/>
    </source>
</evidence>
<dbReference type="GO" id="GO:0016740">
    <property type="term" value="F:transferase activity"/>
    <property type="evidence" value="ECO:0007669"/>
    <property type="project" value="UniProtKB-KW"/>
</dbReference>
<dbReference type="SUPFAM" id="SSF48600">
    <property type="entry name" value="Chorismate mutase II"/>
    <property type="match status" value="1"/>
</dbReference>
<dbReference type="InterPro" id="IPR013785">
    <property type="entry name" value="Aldolase_TIM"/>
</dbReference>
<dbReference type="OrthoDB" id="9802281at2"/>
<dbReference type="InterPro" id="IPR036979">
    <property type="entry name" value="CM_dom_sf"/>
</dbReference>
<dbReference type="EMBL" id="FNGA01000005">
    <property type="protein sequence ID" value="SDL46656.1"/>
    <property type="molecule type" value="Genomic_DNA"/>
</dbReference>
<dbReference type="InterPro" id="IPR006218">
    <property type="entry name" value="DAHP1/KDSA"/>
</dbReference>
<dbReference type="PANTHER" id="PTHR43018">
    <property type="entry name" value="PHOSPHO-2-DEHYDRO-3-DEOXYHEPTONATE ALDOLASE"/>
    <property type="match status" value="1"/>
</dbReference>
<keyword evidence="5" id="KW-1185">Reference proteome</keyword>
<evidence type="ECO:0000259" key="3">
    <source>
        <dbReference type="PROSITE" id="PS51168"/>
    </source>
</evidence>
<dbReference type="Proteomes" id="UP000199053">
    <property type="component" value="Unassembled WGS sequence"/>
</dbReference>
<dbReference type="STRING" id="246191.SAMN05660337_3003"/>
<dbReference type="InterPro" id="IPR036263">
    <property type="entry name" value="Chorismate_II_sf"/>
</dbReference>